<feature type="compositionally biased region" description="Polar residues" evidence="1">
    <location>
        <begin position="54"/>
        <end position="80"/>
    </location>
</feature>
<gene>
    <name evidence="2" type="ORF">VitviT2T_022682</name>
</gene>
<evidence type="ECO:0000313" key="2">
    <source>
        <dbReference type="EMBL" id="WKA04669.1"/>
    </source>
</evidence>
<accession>A0ABY9DAJ4</accession>
<feature type="region of interest" description="Disordered" evidence="1">
    <location>
        <begin position="44"/>
        <end position="97"/>
    </location>
</feature>
<proteinExistence type="predicted"/>
<reference evidence="2 3" key="1">
    <citation type="journal article" date="2023" name="Hortic Res">
        <title>The complete reference genome for grapevine (Vitis vinifera L.) genetics and breeding.</title>
        <authorList>
            <person name="Shi X."/>
            <person name="Cao S."/>
            <person name="Wang X."/>
            <person name="Huang S."/>
            <person name="Wang Y."/>
            <person name="Liu Z."/>
            <person name="Liu W."/>
            <person name="Leng X."/>
            <person name="Peng Y."/>
            <person name="Wang N."/>
            <person name="Wang Y."/>
            <person name="Ma Z."/>
            <person name="Xu X."/>
            <person name="Zhang F."/>
            <person name="Xue H."/>
            <person name="Zhong H."/>
            <person name="Wang Y."/>
            <person name="Zhang K."/>
            <person name="Velt A."/>
            <person name="Avia K."/>
            <person name="Holtgrawe D."/>
            <person name="Grimplet J."/>
            <person name="Matus J.T."/>
            <person name="Ware D."/>
            <person name="Wu X."/>
            <person name="Wang H."/>
            <person name="Liu C."/>
            <person name="Fang Y."/>
            <person name="Rustenholz C."/>
            <person name="Cheng Z."/>
            <person name="Xiao H."/>
            <person name="Zhou Y."/>
        </authorList>
    </citation>
    <scope>NUCLEOTIDE SEQUENCE [LARGE SCALE GENOMIC DNA]</scope>
    <source>
        <strain evidence="3">cv. Pinot noir / PN40024</strain>
        <tissue evidence="2">Leaf</tissue>
    </source>
</reference>
<dbReference type="EMBL" id="CP126661">
    <property type="protein sequence ID" value="WKA04669.1"/>
    <property type="molecule type" value="Genomic_DNA"/>
</dbReference>
<sequence length="97" mass="10726">MSLLPTILELQYWHLRENLPVLFVPDHGPRSNAELVKSCAGQDAIYNPSAPDHTGSSHVGRNQQQVWQPQNPKDPTTREQQAGLHKTGLAAQKGIPL</sequence>
<evidence type="ECO:0000313" key="3">
    <source>
        <dbReference type="Proteomes" id="UP001227230"/>
    </source>
</evidence>
<evidence type="ECO:0000256" key="1">
    <source>
        <dbReference type="SAM" id="MobiDB-lite"/>
    </source>
</evidence>
<organism evidence="2 3">
    <name type="scientific">Vitis vinifera</name>
    <name type="common">Grape</name>
    <dbReference type="NCBI Taxonomy" id="29760"/>
    <lineage>
        <taxon>Eukaryota</taxon>
        <taxon>Viridiplantae</taxon>
        <taxon>Streptophyta</taxon>
        <taxon>Embryophyta</taxon>
        <taxon>Tracheophyta</taxon>
        <taxon>Spermatophyta</taxon>
        <taxon>Magnoliopsida</taxon>
        <taxon>eudicotyledons</taxon>
        <taxon>Gunneridae</taxon>
        <taxon>Pentapetalae</taxon>
        <taxon>rosids</taxon>
        <taxon>Vitales</taxon>
        <taxon>Vitaceae</taxon>
        <taxon>Viteae</taxon>
        <taxon>Vitis</taxon>
    </lineage>
</organism>
<dbReference type="Proteomes" id="UP001227230">
    <property type="component" value="Chromosome 14"/>
</dbReference>
<keyword evidence="3" id="KW-1185">Reference proteome</keyword>
<protein>
    <submittedName>
        <fullName evidence="2">Uncharacterized protein</fullName>
    </submittedName>
</protein>
<name>A0ABY9DAJ4_VITVI</name>